<keyword evidence="3" id="KW-1185">Reference proteome</keyword>
<name>A0ABN9MD16_9NEOB</name>
<sequence>TGGYLGPENRHRTVEIHVKFIRDTQDYLQKRVYKWQGSSSRRNFRYYRNMDGASASSSDSEHTGYALAKKHIQEEDEEWGSMSQKPIDKGCIPDPREVSDYTKHIMRGEFTFRSNLTSKDKRVIKPADKGRATVIMDYLFYKNEVYSQLTNTEMYQPLSNNPTSSIKEQITTILEGALQAGLIDKKQEIS</sequence>
<accession>A0ABN9MD16</accession>
<organism evidence="2 3">
    <name type="scientific">Ranitomeya imitator</name>
    <name type="common">mimic poison frog</name>
    <dbReference type="NCBI Taxonomy" id="111125"/>
    <lineage>
        <taxon>Eukaryota</taxon>
        <taxon>Metazoa</taxon>
        <taxon>Chordata</taxon>
        <taxon>Craniata</taxon>
        <taxon>Vertebrata</taxon>
        <taxon>Euteleostomi</taxon>
        <taxon>Amphibia</taxon>
        <taxon>Batrachia</taxon>
        <taxon>Anura</taxon>
        <taxon>Neobatrachia</taxon>
        <taxon>Hyloidea</taxon>
        <taxon>Dendrobatidae</taxon>
        <taxon>Dendrobatinae</taxon>
        <taxon>Ranitomeya</taxon>
    </lineage>
</organism>
<feature type="non-terminal residue" evidence="2">
    <location>
        <position position="190"/>
    </location>
</feature>
<evidence type="ECO:0000313" key="2">
    <source>
        <dbReference type="EMBL" id="CAJ0964655.1"/>
    </source>
</evidence>
<dbReference type="Proteomes" id="UP001176940">
    <property type="component" value="Unassembled WGS sequence"/>
</dbReference>
<reference evidence="2" key="1">
    <citation type="submission" date="2023-07" db="EMBL/GenBank/DDBJ databases">
        <authorList>
            <person name="Stuckert A."/>
        </authorList>
    </citation>
    <scope>NUCLEOTIDE SEQUENCE</scope>
</reference>
<protein>
    <submittedName>
        <fullName evidence="2">Uncharacterized protein</fullName>
    </submittedName>
</protein>
<gene>
    <name evidence="2" type="ORF">RIMI_LOCUS19459546</name>
</gene>
<evidence type="ECO:0000256" key="1">
    <source>
        <dbReference type="SAM" id="MobiDB-lite"/>
    </source>
</evidence>
<proteinExistence type="predicted"/>
<comment type="caution">
    <text evidence="2">The sequence shown here is derived from an EMBL/GenBank/DDBJ whole genome shotgun (WGS) entry which is preliminary data.</text>
</comment>
<feature type="non-terminal residue" evidence="2">
    <location>
        <position position="1"/>
    </location>
</feature>
<evidence type="ECO:0000313" key="3">
    <source>
        <dbReference type="Proteomes" id="UP001176940"/>
    </source>
</evidence>
<feature type="region of interest" description="Disordered" evidence="1">
    <location>
        <begin position="75"/>
        <end position="94"/>
    </location>
</feature>
<dbReference type="EMBL" id="CAUEEQ010062173">
    <property type="protein sequence ID" value="CAJ0964655.1"/>
    <property type="molecule type" value="Genomic_DNA"/>
</dbReference>